<feature type="non-terminal residue" evidence="1">
    <location>
        <position position="1"/>
    </location>
</feature>
<evidence type="ECO:0000313" key="1">
    <source>
        <dbReference type="EMBL" id="THU87318.1"/>
    </source>
</evidence>
<dbReference type="SUPFAM" id="SSF56672">
    <property type="entry name" value="DNA/RNA polymerases"/>
    <property type="match status" value="1"/>
</dbReference>
<proteinExistence type="predicted"/>
<dbReference type="AlphaFoldDB" id="A0A4S8LFQ0"/>
<reference evidence="1 2" key="1">
    <citation type="journal article" date="2019" name="Nat. Ecol. Evol.">
        <title>Megaphylogeny resolves global patterns of mushroom evolution.</title>
        <authorList>
            <person name="Varga T."/>
            <person name="Krizsan K."/>
            <person name="Foldi C."/>
            <person name="Dima B."/>
            <person name="Sanchez-Garcia M."/>
            <person name="Sanchez-Ramirez S."/>
            <person name="Szollosi G.J."/>
            <person name="Szarkandi J.G."/>
            <person name="Papp V."/>
            <person name="Albert L."/>
            <person name="Andreopoulos W."/>
            <person name="Angelini C."/>
            <person name="Antonin V."/>
            <person name="Barry K.W."/>
            <person name="Bougher N.L."/>
            <person name="Buchanan P."/>
            <person name="Buyck B."/>
            <person name="Bense V."/>
            <person name="Catcheside P."/>
            <person name="Chovatia M."/>
            <person name="Cooper J."/>
            <person name="Damon W."/>
            <person name="Desjardin D."/>
            <person name="Finy P."/>
            <person name="Geml J."/>
            <person name="Haridas S."/>
            <person name="Hughes K."/>
            <person name="Justo A."/>
            <person name="Karasinski D."/>
            <person name="Kautmanova I."/>
            <person name="Kiss B."/>
            <person name="Kocsube S."/>
            <person name="Kotiranta H."/>
            <person name="LaButti K.M."/>
            <person name="Lechner B.E."/>
            <person name="Liimatainen K."/>
            <person name="Lipzen A."/>
            <person name="Lukacs Z."/>
            <person name="Mihaltcheva S."/>
            <person name="Morgado L.N."/>
            <person name="Niskanen T."/>
            <person name="Noordeloos M.E."/>
            <person name="Ohm R.A."/>
            <person name="Ortiz-Santana B."/>
            <person name="Ovrebo C."/>
            <person name="Racz N."/>
            <person name="Riley R."/>
            <person name="Savchenko A."/>
            <person name="Shiryaev A."/>
            <person name="Soop K."/>
            <person name="Spirin V."/>
            <person name="Szebenyi C."/>
            <person name="Tomsovsky M."/>
            <person name="Tulloss R.E."/>
            <person name="Uehling J."/>
            <person name="Grigoriev I.V."/>
            <person name="Vagvolgyi C."/>
            <person name="Papp T."/>
            <person name="Martin F.M."/>
            <person name="Miettinen O."/>
            <person name="Hibbett D.S."/>
            <person name="Nagy L.G."/>
        </authorList>
    </citation>
    <scope>NUCLEOTIDE SEQUENCE [LARGE SCALE GENOMIC DNA]</scope>
    <source>
        <strain evidence="1 2">CBS 962.96</strain>
    </source>
</reference>
<dbReference type="OrthoDB" id="5599163at2759"/>
<accession>A0A4S8LFQ0</accession>
<sequence>LPKKPVPWRDLPYGDRVTLERMEMMLNNIEPGILNEEETNLLCYVVHKREQAFAFQFSEKGFFDRKYYPDYEIPVIEHTPWQRPPIRVPNAILEEVKSEIRTQELAGRFEPTVSSYRSAMFAVAKKKGVRLVINLEELNSVTVQDSSLPPNVNDFAEDFVGYAMYGLFDLFSGFD</sequence>
<name>A0A4S8LFQ0_DENBC</name>
<dbReference type="InterPro" id="IPR043128">
    <property type="entry name" value="Rev_trsase/Diguanyl_cyclase"/>
</dbReference>
<keyword evidence="2" id="KW-1185">Reference proteome</keyword>
<feature type="non-terminal residue" evidence="1">
    <location>
        <position position="175"/>
    </location>
</feature>
<organism evidence="1 2">
    <name type="scientific">Dendrothele bispora (strain CBS 962.96)</name>
    <dbReference type="NCBI Taxonomy" id="1314807"/>
    <lineage>
        <taxon>Eukaryota</taxon>
        <taxon>Fungi</taxon>
        <taxon>Dikarya</taxon>
        <taxon>Basidiomycota</taxon>
        <taxon>Agaricomycotina</taxon>
        <taxon>Agaricomycetes</taxon>
        <taxon>Agaricomycetidae</taxon>
        <taxon>Agaricales</taxon>
        <taxon>Agaricales incertae sedis</taxon>
        <taxon>Dendrothele</taxon>
    </lineage>
</organism>
<dbReference type="Gene3D" id="3.30.70.270">
    <property type="match status" value="1"/>
</dbReference>
<evidence type="ECO:0000313" key="2">
    <source>
        <dbReference type="Proteomes" id="UP000297245"/>
    </source>
</evidence>
<dbReference type="EMBL" id="ML179455">
    <property type="protein sequence ID" value="THU87318.1"/>
    <property type="molecule type" value="Genomic_DNA"/>
</dbReference>
<dbReference type="Gene3D" id="3.10.10.10">
    <property type="entry name" value="HIV Type 1 Reverse Transcriptase, subunit A, domain 1"/>
    <property type="match status" value="1"/>
</dbReference>
<protein>
    <submittedName>
        <fullName evidence="1">Uncharacterized protein</fullName>
    </submittedName>
</protein>
<dbReference type="InterPro" id="IPR043502">
    <property type="entry name" value="DNA/RNA_pol_sf"/>
</dbReference>
<gene>
    <name evidence="1" type="ORF">K435DRAFT_604320</name>
</gene>
<dbReference type="Proteomes" id="UP000297245">
    <property type="component" value="Unassembled WGS sequence"/>
</dbReference>